<accession>A0ABP7UY62</accession>
<feature type="region of interest" description="Disordered" evidence="1">
    <location>
        <begin position="259"/>
        <end position="285"/>
    </location>
</feature>
<feature type="compositionally biased region" description="Low complexity" evidence="1">
    <location>
        <begin position="259"/>
        <end position="278"/>
    </location>
</feature>
<gene>
    <name evidence="4" type="ORF">GCM10022409_48220</name>
</gene>
<comment type="caution">
    <text evidence="4">The sequence shown here is derived from an EMBL/GenBank/DDBJ whole genome shotgun (WGS) entry which is preliminary data.</text>
</comment>
<feature type="region of interest" description="Disordered" evidence="1">
    <location>
        <begin position="168"/>
        <end position="234"/>
    </location>
</feature>
<feature type="transmembrane region" description="Helical" evidence="2">
    <location>
        <begin position="69"/>
        <end position="88"/>
    </location>
</feature>
<dbReference type="EMBL" id="BAABDK010000035">
    <property type="protein sequence ID" value="GAA4055403.1"/>
    <property type="molecule type" value="Genomic_DNA"/>
</dbReference>
<keyword evidence="2" id="KW-1133">Transmembrane helix</keyword>
<keyword evidence="3" id="KW-0732">Signal</keyword>
<dbReference type="Proteomes" id="UP001501469">
    <property type="component" value="Unassembled WGS sequence"/>
</dbReference>
<evidence type="ECO:0000256" key="3">
    <source>
        <dbReference type="SAM" id="SignalP"/>
    </source>
</evidence>
<sequence>MSLLQSAGCPRKGSRPLLLCAFLLALAVLGSSPAAWAQGGVENGGPGAATDSATTSTTVTTAPATNWSTVWAVLGGVVVGAFGAWLWARRMAKPEGAARPPANVAPEAPAIPAPKAPAQNVRKAPESQPAKPETAAPTVVAPVVPVAPGPAEAAPSPDGPAKIVSAKSLREVQGVPKPAGKSSSTNKKNKPNFNSISPAPKSSEAWPQIPQRAPAMNPNTPLVPPADNQPLEPGQTVEWAAPTSTPAAIQELIEASAPPAAPATAAAPEAAAPGNGPAHYYAPAPDVPSIEHRKLSPNPLPQMPVLITLPHAEATTAQFSFSPQADQSRIIGNGVRELKEFFQFELPPTEQFTTIQNLKPGKLEKRDDAWHVVQKAEIALS</sequence>
<feature type="chain" id="PRO_5046886700" description="SbsA Ig-like domain-containing protein" evidence="3">
    <location>
        <begin position="38"/>
        <end position="381"/>
    </location>
</feature>
<protein>
    <recommendedName>
        <fullName evidence="6">SbsA Ig-like domain-containing protein</fullName>
    </recommendedName>
</protein>
<evidence type="ECO:0000313" key="5">
    <source>
        <dbReference type="Proteomes" id="UP001501469"/>
    </source>
</evidence>
<organism evidence="4 5">
    <name type="scientific">Hymenobacter glaciei</name>
    <dbReference type="NCBI Taxonomy" id="877209"/>
    <lineage>
        <taxon>Bacteria</taxon>
        <taxon>Pseudomonadati</taxon>
        <taxon>Bacteroidota</taxon>
        <taxon>Cytophagia</taxon>
        <taxon>Cytophagales</taxon>
        <taxon>Hymenobacteraceae</taxon>
        <taxon>Hymenobacter</taxon>
    </lineage>
</organism>
<keyword evidence="2" id="KW-0472">Membrane</keyword>
<proteinExistence type="predicted"/>
<feature type="signal peptide" evidence="3">
    <location>
        <begin position="1"/>
        <end position="37"/>
    </location>
</feature>
<reference evidence="5" key="1">
    <citation type="journal article" date="2019" name="Int. J. Syst. Evol. Microbiol.">
        <title>The Global Catalogue of Microorganisms (GCM) 10K type strain sequencing project: providing services to taxonomists for standard genome sequencing and annotation.</title>
        <authorList>
            <consortium name="The Broad Institute Genomics Platform"/>
            <consortium name="The Broad Institute Genome Sequencing Center for Infectious Disease"/>
            <person name="Wu L."/>
            <person name="Ma J."/>
        </authorList>
    </citation>
    <scope>NUCLEOTIDE SEQUENCE [LARGE SCALE GENOMIC DNA]</scope>
    <source>
        <strain evidence="5">JCM 17225</strain>
    </source>
</reference>
<keyword evidence="5" id="KW-1185">Reference proteome</keyword>
<feature type="compositionally biased region" description="Low complexity" evidence="1">
    <location>
        <begin position="181"/>
        <end position="195"/>
    </location>
</feature>
<dbReference type="RefSeq" id="WP_345059744.1">
    <property type="nucleotide sequence ID" value="NZ_BAABDK010000035.1"/>
</dbReference>
<evidence type="ECO:0008006" key="6">
    <source>
        <dbReference type="Google" id="ProtNLM"/>
    </source>
</evidence>
<evidence type="ECO:0000313" key="4">
    <source>
        <dbReference type="EMBL" id="GAA4055403.1"/>
    </source>
</evidence>
<keyword evidence="2" id="KW-0812">Transmembrane</keyword>
<feature type="region of interest" description="Disordered" evidence="1">
    <location>
        <begin position="97"/>
        <end position="136"/>
    </location>
</feature>
<feature type="compositionally biased region" description="Low complexity" evidence="1">
    <location>
        <begin position="97"/>
        <end position="108"/>
    </location>
</feature>
<name>A0ABP7UY62_9BACT</name>
<evidence type="ECO:0000256" key="1">
    <source>
        <dbReference type="SAM" id="MobiDB-lite"/>
    </source>
</evidence>
<evidence type="ECO:0000256" key="2">
    <source>
        <dbReference type="SAM" id="Phobius"/>
    </source>
</evidence>